<proteinExistence type="predicted"/>
<evidence type="ECO:0000313" key="1">
    <source>
        <dbReference type="EMBL" id="EIT86699.1"/>
    </source>
</evidence>
<reference evidence="1 2" key="1">
    <citation type="journal article" date="2012" name="J. Bacteriol.">
        <title>Genome of Bacillus macauensis ZFHKF-1, a Long-Chain-Forming Bacterium.</title>
        <authorList>
            <person name="Cai L."/>
            <person name="Zhang T."/>
        </authorList>
    </citation>
    <scope>NUCLEOTIDE SEQUENCE [LARGE SCALE GENOMIC DNA]</scope>
    <source>
        <strain evidence="1 2">ZFHKF-1</strain>
    </source>
</reference>
<protein>
    <submittedName>
        <fullName evidence="1">Uncharacterized protein</fullName>
    </submittedName>
</protein>
<accession>I8AM08</accession>
<dbReference type="AlphaFoldDB" id="I8AM08"/>
<organism evidence="1 2">
    <name type="scientific">Fictibacillus macauensis ZFHKF-1</name>
    <dbReference type="NCBI Taxonomy" id="1196324"/>
    <lineage>
        <taxon>Bacteria</taxon>
        <taxon>Bacillati</taxon>
        <taxon>Bacillota</taxon>
        <taxon>Bacilli</taxon>
        <taxon>Bacillales</taxon>
        <taxon>Fictibacillaceae</taxon>
        <taxon>Fictibacillus</taxon>
    </lineage>
</organism>
<comment type="caution">
    <text evidence="1">The sequence shown here is derived from an EMBL/GenBank/DDBJ whole genome shotgun (WGS) entry which is preliminary data.</text>
</comment>
<gene>
    <name evidence="1" type="ORF">A374_03974</name>
</gene>
<dbReference type="EMBL" id="AKKV01000020">
    <property type="protein sequence ID" value="EIT86699.1"/>
    <property type="molecule type" value="Genomic_DNA"/>
</dbReference>
<sequence length="71" mass="8405">MKVASRGDDPLLEWLVNESTSEFSSITSENDVYNRNEMPEVIYMQNEKCIVPVWRGGCFFIREERERFVII</sequence>
<dbReference type="Proteomes" id="UP000004080">
    <property type="component" value="Unassembled WGS sequence"/>
</dbReference>
<name>I8AM08_9BACL</name>
<keyword evidence="2" id="KW-1185">Reference proteome</keyword>
<evidence type="ECO:0000313" key="2">
    <source>
        <dbReference type="Proteomes" id="UP000004080"/>
    </source>
</evidence>